<accession>A0A815TAD5</accession>
<evidence type="ECO:0000313" key="4">
    <source>
        <dbReference type="EMBL" id="CAF4238012.1"/>
    </source>
</evidence>
<dbReference type="AlphaFoldDB" id="A0A815TAD5"/>
<dbReference type="EMBL" id="CAJNOK010028964">
    <property type="protein sequence ID" value="CAF1441855.1"/>
    <property type="molecule type" value="Genomic_DNA"/>
</dbReference>
<dbReference type="Proteomes" id="UP000663829">
    <property type="component" value="Unassembled WGS sequence"/>
</dbReference>
<evidence type="ECO:0000256" key="1">
    <source>
        <dbReference type="SAM" id="MobiDB-lite"/>
    </source>
</evidence>
<keyword evidence="6" id="KW-1185">Reference proteome</keyword>
<dbReference type="Proteomes" id="UP000677228">
    <property type="component" value="Unassembled WGS sequence"/>
</dbReference>
<feature type="region of interest" description="Disordered" evidence="1">
    <location>
        <begin position="129"/>
        <end position="148"/>
    </location>
</feature>
<gene>
    <name evidence="3" type="ORF">GPM918_LOCUS36610</name>
    <name evidence="2" type="ORF">OVA965_LOCUS34476</name>
    <name evidence="5" type="ORF">SRO942_LOCUS37352</name>
    <name evidence="4" type="ORF">TMI583_LOCUS35394</name>
</gene>
<evidence type="ECO:0000313" key="5">
    <source>
        <dbReference type="EMBL" id="CAF4361235.1"/>
    </source>
</evidence>
<organism evidence="3 6">
    <name type="scientific">Didymodactylos carnosus</name>
    <dbReference type="NCBI Taxonomy" id="1234261"/>
    <lineage>
        <taxon>Eukaryota</taxon>
        <taxon>Metazoa</taxon>
        <taxon>Spiralia</taxon>
        <taxon>Gnathifera</taxon>
        <taxon>Rotifera</taxon>
        <taxon>Eurotatoria</taxon>
        <taxon>Bdelloidea</taxon>
        <taxon>Philodinida</taxon>
        <taxon>Philodinidae</taxon>
        <taxon>Didymodactylos</taxon>
    </lineage>
</organism>
<protein>
    <submittedName>
        <fullName evidence="3">Uncharacterized protein</fullName>
    </submittedName>
</protein>
<sequence length="148" mass="16451">MQDKPIAFINEVSQIRDESEVMLPMGIVFRTASYEEVNDNSKHSVKIKMVRGKDEKQIEKDLSRFHLLEQTGVSCLTLGLAIVLKSTRNCQHVGQYYCNAMSDALKSSDTQLAEQLSALSNSNVQPVLTPNNVVEPSTNNLLNGPVEQ</sequence>
<feature type="non-terminal residue" evidence="3">
    <location>
        <position position="148"/>
    </location>
</feature>
<dbReference type="EMBL" id="CAJOBC010087808">
    <property type="protein sequence ID" value="CAF4361235.1"/>
    <property type="molecule type" value="Genomic_DNA"/>
</dbReference>
<proteinExistence type="predicted"/>
<dbReference type="Proteomes" id="UP000682733">
    <property type="component" value="Unassembled WGS sequence"/>
</dbReference>
<dbReference type="OrthoDB" id="10062293at2759"/>
<dbReference type="Proteomes" id="UP000681722">
    <property type="component" value="Unassembled WGS sequence"/>
</dbReference>
<evidence type="ECO:0000313" key="3">
    <source>
        <dbReference type="EMBL" id="CAF1499332.1"/>
    </source>
</evidence>
<dbReference type="EMBL" id="CAJNOQ010022296">
    <property type="protein sequence ID" value="CAF1499332.1"/>
    <property type="molecule type" value="Genomic_DNA"/>
</dbReference>
<dbReference type="EMBL" id="CAJOBA010050769">
    <property type="protein sequence ID" value="CAF4238012.1"/>
    <property type="molecule type" value="Genomic_DNA"/>
</dbReference>
<evidence type="ECO:0000313" key="6">
    <source>
        <dbReference type="Proteomes" id="UP000663829"/>
    </source>
</evidence>
<name>A0A815TAD5_9BILA</name>
<reference evidence="3" key="1">
    <citation type="submission" date="2021-02" db="EMBL/GenBank/DDBJ databases">
        <authorList>
            <person name="Nowell W R."/>
        </authorList>
    </citation>
    <scope>NUCLEOTIDE SEQUENCE</scope>
</reference>
<evidence type="ECO:0000313" key="2">
    <source>
        <dbReference type="EMBL" id="CAF1441855.1"/>
    </source>
</evidence>
<feature type="compositionally biased region" description="Polar residues" evidence="1">
    <location>
        <begin position="129"/>
        <end position="142"/>
    </location>
</feature>
<comment type="caution">
    <text evidence="3">The sequence shown here is derived from an EMBL/GenBank/DDBJ whole genome shotgun (WGS) entry which is preliminary data.</text>
</comment>